<dbReference type="InterPro" id="IPR035974">
    <property type="entry name" value="Rap/Ran-GAP_sf"/>
</dbReference>
<sequence>MNILAKQKLSAAEKVTVEDIEDACFLSKTEKEKFALTWFVFKCGFTIPNDLRDQLERNLKLEVDSETLSHNLSLMRATTENGKDTRNLLVYTQNIVVDWLKLIESNEDYRPCSIFLLEFIKDLVNHNRFNENVIAEVVKNLIKLCSNIQLPDKIIESSYEVLCTLIQLNMLPQELMQEAILLALTFININKKSYITLSSKVLLNLYHSKYKLSVIQHIRKILINSDQYEDIICAGAISSLSLLKFASNGDFPLSLILSDVMSSIKSRRICTLQKCVELLDKLSYENGESLSSLDLELCTDILIFIYEARDFKTYLTSSILSKIIPKIYTVLFSRSKLSTLYMSSLAEFSKSCTEEFALKFIDHSFSLLLYHHSTNDAVEVDSLKLVSALIGHFFGADGNSLETRKRILQSSAKVFCLTSGNLREKFFLLIKTNFMFGLVDESDTNVVVSIFQLMLDVQPECNESDIESFIRYLESFILIKATSKSVEHCSVVLKAIDTLHVILSVSAESLGNFGFKKCFTALVNLASAHPIEPFARKQILKILLSFRANANFQVDFETRYSLIAEEQSTNCGFSNKFLTVLSPNTENFELFGISKNDLQQFLLPKNQLFVPIDMYLDAILKIISTDTSWDVFWYVLKHLPIQLENVYIFLGSIFKLHEFTTLCYGIIDKESVASSILDFTNQMKKTELYESVYKLSISLLLYRHFFSKKQQDELAYSFQVGLQKWPRSETAKVCIQALTLALFELPDSLIKLLSSILLKVSQTTSSNIVEEDYKRVFGVAISYIQYTDVSGFHKGKGSETRNMGQTAVNQYIVSIAYSVLSSWFKNIKFTERKKYIPFILQLLRQNKSSSQISTDDESSEIVVDVLAQNSYSESFLKVGETFSGPLDVEPENSCYRWFIENSIVFLEKIPYVGDDWFRVQIRRPSGLIEFKTQLTISTENDDINNTTDDTKNVSVTRRTRSSSFGSNAESTHNKEEIGTLSMGRRKTISTNSLLLHSKSSFNLSSHMINDKELKIFKKFLQIVPFPDWSPQSIPLNIPNEDSINRGIRVLDHIPIVNLHKVGVVYVGPNQTEENEILSNTCGSEAYRNFLTSLGEFVTLKGCKDVYTGGLDISDDIDGEHALCLRATAVTSHFMLFGRLNLLTFYYINRPDVPETIGGGVSSGANVNIEDRPKLLSASSIGQFMRTFSIHADIFAQVYHASQKNEEYTSNIKERLRQIKRIKKKVLNE</sequence>
<organism evidence="4 5">
    <name type="scientific">Clydaea vesicula</name>
    <dbReference type="NCBI Taxonomy" id="447962"/>
    <lineage>
        <taxon>Eukaryota</taxon>
        <taxon>Fungi</taxon>
        <taxon>Fungi incertae sedis</taxon>
        <taxon>Chytridiomycota</taxon>
        <taxon>Chytridiomycota incertae sedis</taxon>
        <taxon>Chytridiomycetes</taxon>
        <taxon>Lobulomycetales</taxon>
        <taxon>Lobulomycetaceae</taxon>
        <taxon>Clydaea</taxon>
    </lineage>
</organism>
<accession>A0AAD5Y279</accession>
<dbReference type="Proteomes" id="UP001211065">
    <property type="component" value="Unassembled WGS sequence"/>
</dbReference>
<evidence type="ECO:0000256" key="1">
    <source>
        <dbReference type="ARBA" id="ARBA00022468"/>
    </source>
</evidence>
<reference evidence="4" key="1">
    <citation type="submission" date="2020-05" db="EMBL/GenBank/DDBJ databases">
        <title>Phylogenomic resolution of chytrid fungi.</title>
        <authorList>
            <person name="Stajich J.E."/>
            <person name="Amses K."/>
            <person name="Simmons R."/>
            <person name="Seto K."/>
            <person name="Myers J."/>
            <person name="Bonds A."/>
            <person name="Quandt C.A."/>
            <person name="Barry K."/>
            <person name="Liu P."/>
            <person name="Grigoriev I."/>
            <person name="Longcore J.E."/>
            <person name="James T.Y."/>
        </authorList>
    </citation>
    <scope>NUCLEOTIDE SEQUENCE</scope>
    <source>
        <strain evidence="4">JEL0476</strain>
    </source>
</reference>
<dbReference type="Pfam" id="PF02145">
    <property type="entry name" value="Rap_GAP"/>
    <property type="match status" value="1"/>
</dbReference>
<dbReference type="SUPFAM" id="SSF111347">
    <property type="entry name" value="Rap/Ran-GAP"/>
    <property type="match status" value="1"/>
</dbReference>
<keyword evidence="1" id="KW-0343">GTPase activation</keyword>
<dbReference type="PANTHER" id="PTHR10063">
    <property type="entry name" value="TUBERIN"/>
    <property type="match status" value="1"/>
</dbReference>
<dbReference type="InterPro" id="IPR027107">
    <property type="entry name" value="Tuberin/Ral-act_asu"/>
</dbReference>
<evidence type="ECO:0000313" key="4">
    <source>
        <dbReference type="EMBL" id="KAJ3225064.1"/>
    </source>
</evidence>
<keyword evidence="5" id="KW-1185">Reference proteome</keyword>
<dbReference type="GO" id="GO:0032007">
    <property type="term" value="P:negative regulation of TOR signaling"/>
    <property type="evidence" value="ECO:0007669"/>
    <property type="project" value="TreeGrafter"/>
</dbReference>
<dbReference type="InterPro" id="IPR000331">
    <property type="entry name" value="Rap/Ran_GAP_dom"/>
</dbReference>
<feature type="domain" description="Rap-GAP" evidence="3">
    <location>
        <begin position="1047"/>
        <end position="1228"/>
    </location>
</feature>
<evidence type="ECO:0000256" key="2">
    <source>
        <dbReference type="SAM" id="MobiDB-lite"/>
    </source>
</evidence>
<feature type="region of interest" description="Disordered" evidence="2">
    <location>
        <begin position="944"/>
        <end position="973"/>
    </location>
</feature>
<dbReference type="GO" id="GO:0051056">
    <property type="term" value="P:regulation of small GTPase mediated signal transduction"/>
    <property type="evidence" value="ECO:0007669"/>
    <property type="project" value="InterPro"/>
</dbReference>
<name>A0AAD5Y279_9FUNG</name>
<evidence type="ECO:0000259" key="3">
    <source>
        <dbReference type="PROSITE" id="PS50085"/>
    </source>
</evidence>
<dbReference type="GO" id="GO:0033596">
    <property type="term" value="C:TSC1-TSC2 complex"/>
    <property type="evidence" value="ECO:0007669"/>
    <property type="project" value="TreeGrafter"/>
</dbReference>
<dbReference type="EMBL" id="JADGJW010000072">
    <property type="protein sequence ID" value="KAJ3225064.1"/>
    <property type="molecule type" value="Genomic_DNA"/>
</dbReference>
<proteinExistence type="predicted"/>
<dbReference type="GO" id="GO:0005096">
    <property type="term" value="F:GTPase activator activity"/>
    <property type="evidence" value="ECO:0007669"/>
    <property type="project" value="UniProtKB-KW"/>
</dbReference>
<gene>
    <name evidence="4" type="primary">TSC2</name>
    <name evidence="4" type="ORF">HK099_007439</name>
</gene>
<comment type="caution">
    <text evidence="4">The sequence shown here is derived from an EMBL/GenBank/DDBJ whole genome shotgun (WGS) entry which is preliminary data.</text>
</comment>
<feature type="compositionally biased region" description="Low complexity" evidence="2">
    <location>
        <begin position="944"/>
        <end position="956"/>
    </location>
</feature>
<dbReference type="Gene3D" id="3.40.50.11210">
    <property type="entry name" value="Rap/Ran-GAP"/>
    <property type="match status" value="1"/>
</dbReference>
<dbReference type="InterPro" id="IPR018515">
    <property type="entry name" value="Tuberin-type_domain"/>
</dbReference>
<dbReference type="AlphaFoldDB" id="A0AAD5Y279"/>
<dbReference type="PROSITE" id="PS50085">
    <property type="entry name" value="RAPGAP"/>
    <property type="match status" value="1"/>
</dbReference>
<evidence type="ECO:0000313" key="5">
    <source>
        <dbReference type="Proteomes" id="UP001211065"/>
    </source>
</evidence>
<dbReference type="GO" id="GO:0005634">
    <property type="term" value="C:nucleus"/>
    <property type="evidence" value="ECO:0007669"/>
    <property type="project" value="InterPro"/>
</dbReference>
<dbReference type="PANTHER" id="PTHR10063:SF0">
    <property type="entry name" value="TUBERIN"/>
    <property type="match status" value="1"/>
</dbReference>
<protein>
    <submittedName>
        <fullName evidence="4">Tuberous sclerosis 2-like protein</fullName>
    </submittedName>
</protein>
<dbReference type="Pfam" id="PF03542">
    <property type="entry name" value="Tuberin"/>
    <property type="match status" value="1"/>
</dbReference>